<sequence length="43" mass="4968">MFPAFRTSCITCPMYKSIPWQLDGFNKISCNSYGRIDVCACLW</sequence>
<comment type="caution">
    <text evidence="1">The sequence shown here is derived from an EMBL/GenBank/DDBJ whole genome shotgun (WGS) entry which is preliminary data.</text>
</comment>
<evidence type="ECO:0000313" key="2">
    <source>
        <dbReference type="Proteomes" id="UP000004619"/>
    </source>
</evidence>
<dbReference type="EMBL" id="ACOP02000091">
    <property type="protein sequence ID" value="EEU95014.1"/>
    <property type="molecule type" value="Genomic_DNA"/>
</dbReference>
<name>C7HAN0_FAED2</name>
<dbReference type="STRING" id="411483.FAEPRAA2165_03345"/>
<dbReference type="HOGENOM" id="CLU_3233871_0_0_9"/>
<organism evidence="1 2">
    <name type="scientific">Faecalibacterium duncaniae (strain DSM 17677 / JCM 31915 / A2-165)</name>
    <name type="common">Faecalibacterium prausnitzii</name>
    <dbReference type="NCBI Taxonomy" id="411483"/>
    <lineage>
        <taxon>Bacteria</taxon>
        <taxon>Bacillati</taxon>
        <taxon>Bacillota</taxon>
        <taxon>Clostridia</taxon>
        <taxon>Eubacteriales</taxon>
        <taxon>Oscillospiraceae</taxon>
        <taxon>Faecalibacterium</taxon>
    </lineage>
</organism>
<proteinExistence type="predicted"/>
<keyword evidence="2" id="KW-1185">Reference proteome</keyword>
<dbReference type="AlphaFoldDB" id="C7HAN0"/>
<protein>
    <submittedName>
        <fullName evidence="1">Uncharacterized protein</fullName>
    </submittedName>
</protein>
<dbReference type="Proteomes" id="UP000004619">
    <property type="component" value="Unassembled WGS sequence"/>
</dbReference>
<gene>
    <name evidence="1" type="ORF">FAEPRAA2165_03345</name>
</gene>
<accession>C7HAN0</accession>
<reference evidence="1" key="1">
    <citation type="submission" date="2009-08" db="EMBL/GenBank/DDBJ databases">
        <authorList>
            <person name="Weinstock G."/>
            <person name="Sodergren E."/>
            <person name="Clifton S."/>
            <person name="Fulton L."/>
            <person name="Fulton B."/>
            <person name="Courtney L."/>
            <person name="Fronick C."/>
            <person name="Harrison M."/>
            <person name="Strong C."/>
            <person name="Farmer C."/>
            <person name="Delahaunty K."/>
            <person name="Markovic C."/>
            <person name="Hall O."/>
            <person name="Minx P."/>
            <person name="Tomlinson C."/>
            <person name="Mitreva M."/>
            <person name="Nelson J."/>
            <person name="Hou S."/>
            <person name="Wollam A."/>
            <person name="Pepin K.H."/>
            <person name="Johnson M."/>
            <person name="Bhonagiri V."/>
            <person name="Nash W.E."/>
            <person name="Warren W."/>
            <person name="Chinwalla A."/>
            <person name="Mardis E.R."/>
            <person name="Wilson R.K."/>
        </authorList>
    </citation>
    <scope>NUCLEOTIDE SEQUENCE [LARGE SCALE GENOMIC DNA]</scope>
    <source>
        <strain evidence="1">A2-165</strain>
    </source>
</reference>
<evidence type="ECO:0000313" key="1">
    <source>
        <dbReference type="EMBL" id="EEU95014.1"/>
    </source>
</evidence>